<sequence length="264" mass="27225">MTSIGEIDARSEAPEPLAADPGAASEAGLGAVSEPEIDHTHRDIAGGWLRPAVFGAMDGLLSNFALIAGVAGSDATAKTIAVTGLAGLAGGAFSMAAGEYTSVASQSELAKAEVEVERRELVRAPEAEMRELAEIYVARGLDEDLAFEVARQLSRDPELALEVHAREELGVDPHDLPSPWVAAGSSFLFFAVGALLPLLPYLLGATALWPALILTGIGLFVAGAVVSKVTARPWWFGGLRQLLLGAAAGGLTYLLGMAIGQGLG</sequence>
<gene>
    <name evidence="7" type="ORF">GCM10023205_14460</name>
</gene>
<proteinExistence type="predicted"/>
<evidence type="ECO:0000256" key="3">
    <source>
        <dbReference type="ARBA" id="ARBA00022989"/>
    </source>
</evidence>
<protein>
    <submittedName>
        <fullName evidence="7">VIT1/CCC1 transporter family protein</fullName>
    </submittedName>
</protein>
<feature type="region of interest" description="Disordered" evidence="5">
    <location>
        <begin position="1"/>
        <end position="27"/>
    </location>
</feature>
<dbReference type="InterPro" id="IPR008217">
    <property type="entry name" value="Ccc1_fam"/>
</dbReference>
<keyword evidence="4 6" id="KW-0472">Membrane</keyword>
<feature type="transmembrane region" description="Helical" evidence="6">
    <location>
        <begin position="208"/>
        <end position="230"/>
    </location>
</feature>
<keyword evidence="8" id="KW-1185">Reference proteome</keyword>
<evidence type="ECO:0000256" key="1">
    <source>
        <dbReference type="ARBA" id="ARBA00004127"/>
    </source>
</evidence>
<evidence type="ECO:0000256" key="5">
    <source>
        <dbReference type="SAM" id="MobiDB-lite"/>
    </source>
</evidence>
<evidence type="ECO:0000256" key="4">
    <source>
        <dbReference type="ARBA" id="ARBA00023136"/>
    </source>
</evidence>
<accession>A0ABP9GX50</accession>
<comment type="subcellular location">
    <subcellularLocation>
        <location evidence="1">Endomembrane system</location>
        <topology evidence="1">Multi-pass membrane protein</topology>
    </subcellularLocation>
</comment>
<dbReference type="PANTHER" id="PTHR31851">
    <property type="entry name" value="FE(2+)/MN(2+) TRANSPORTER PCL1"/>
    <property type="match status" value="1"/>
</dbReference>
<evidence type="ECO:0000313" key="8">
    <source>
        <dbReference type="Proteomes" id="UP001500466"/>
    </source>
</evidence>
<evidence type="ECO:0000256" key="6">
    <source>
        <dbReference type="SAM" id="Phobius"/>
    </source>
</evidence>
<dbReference type="EMBL" id="BAABHS010000004">
    <property type="protein sequence ID" value="GAA4954019.1"/>
    <property type="molecule type" value="Genomic_DNA"/>
</dbReference>
<keyword evidence="2 6" id="KW-0812">Transmembrane</keyword>
<dbReference type="Pfam" id="PF01988">
    <property type="entry name" value="VIT1"/>
    <property type="match status" value="1"/>
</dbReference>
<name>A0ABP9GX50_9ACTN</name>
<feature type="transmembrane region" description="Helical" evidence="6">
    <location>
        <begin position="242"/>
        <end position="263"/>
    </location>
</feature>
<organism evidence="7 8">
    <name type="scientific">Yinghuangia aomiensis</name>
    <dbReference type="NCBI Taxonomy" id="676205"/>
    <lineage>
        <taxon>Bacteria</taxon>
        <taxon>Bacillati</taxon>
        <taxon>Actinomycetota</taxon>
        <taxon>Actinomycetes</taxon>
        <taxon>Kitasatosporales</taxon>
        <taxon>Streptomycetaceae</taxon>
        <taxon>Yinghuangia</taxon>
    </lineage>
</organism>
<reference evidence="8" key="1">
    <citation type="journal article" date="2019" name="Int. J. Syst. Evol. Microbiol.">
        <title>The Global Catalogue of Microorganisms (GCM) 10K type strain sequencing project: providing services to taxonomists for standard genome sequencing and annotation.</title>
        <authorList>
            <consortium name="The Broad Institute Genomics Platform"/>
            <consortium name="The Broad Institute Genome Sequencing Center for Infectious Disease"/>
            <person name="Wu L."/>
            <person name="Ma J."/>
        </authorList>
    </citation>
    <scope>NUCLEOTIDE SEQUENCE [LARGE SCALE GENOMIC DNA]</scope>
    <source>
        <strain evidence="8">JCM 17986</strain>
    </source>
</reference>
<feature type="transmembrane region" description="Helical" evidence="6">
    <location>
        <begin position="180"/>
        <end position="202"/>
    </location>
</feature>
<evidence type="ECO:0000313" key="7">
    <source>
        <dbReference type="EMBL" id="GAA4954019.1"/>
    </source>
</evidence>
<dbReference type="Proteomes" id="UP001500466">
    <property type="component" value="Unassembled WGS sequence"/>
</dbReference>
<evidence type="ECO:0000256" key="2">
    <source>
        <dbReference type="ARBA" id="ARBA00022692"/>
    </source>
</evidence>
<comment type="caution">
    <text evidence="7">The sequence shown here is derived from an EMBL/GenBank/DDBJ whole genome shotgun (WGS) entry which is preliminary data.</text>
</comment>
<keyword evidence="3 6" id="KW-1133">Transmembrane helix</keyword>